<evidence type="ECO:0000313" key="15">
    <source>
        <dbReference type="Proteomes" id="UP000801492"/>
    </source>
</evidence>
<comment type="similarity">
    <text evidence="4">Belongs to the cytochrome P450 family.</text>
</comment>
<evidence type="ECO:0000256" key="6">
    <source>
        <dbReference type="ARBA" id="ARBA00022723"/>
    </source>
</evidence>
<comment type="cofactor">
    <cofactor evidence="1">
        <name>heme</name>
        <dbReference type="ChEBI" id="CHEBI:30413"/>
    </cofactor>
</comment>
<evidence type="ECO:0000256" key="11">
    <source>
        <dbReference type="ARBA" id="ARBA00023033"/>
    </source>
</evidence>
<dbReference type="InterPro" id="IPR002402">
    <property type="entry name" value="Cyt_P450_E_grp-II"/>
</dbReference>
<dbReference type="EMBL" id="VTPC01078508">
    <property type="protein sequence ID" value="KAF2888287.1"/>
    <property type="molecule type" value="Genomic_DNA"/>
</dbReference>
<dbReference type="PANTHER" id="PTHR24292:SF54">
    <property type="entry name" value="CYP9F3-RELATED"/>
    <property type="match status" value="1"/>
</dbReference>
<evidence type="ECO:0000256" key="3">
    <source>
        <dbReference type="ARBA" id="ARBA00004406"/>
    </source>
</evidence>
<feature type="chain" id="PRO_5035460835" description="Cytochrome P450" evidence="13">
    <location>
        <begin position="22"/>
        <end position="231"/>
    </location>
</feature>
<reference evidence="14" key="1">
    <citation type="submission" date="2019-08" db="EMBL/GenBank/DDBJ databases">
        <title>The genome of the North American firefly Photinus pyralis.</title>
        <authorList>
            <consortium name="Photinus pyralis genome working group"/>
            <person name="Fallon T.R."/>
            <person name="Sander Lower S.E."/>
            <person name="Weng J.-K."/>
        </authorList>
    </citation>
    <scope>NUCLEOTIDE SEQUENCE</scope>
    <source>
        <strain evidence="14">TRF0915ILg1</strain>
        <tissue evidence="14">Whole body</tissue>
    </source>
</reference>
<dbReference type="GO" id="GO:0004497">
    <property type="term" value="F:monooxygenase activity"/>
    <property type="evidence" value="ECO:0007669"/>
    <property type="project" value="UniProtKB-KW"/>
</dbReference>
<evidence type="ECO:0000256" key="10">
    <source>
        <dbReference type="ARBA" id="ARBA00023004"/>
    </source>
</evidence>
<evidence type="ECO:0000256" key="8">
    <source>
        <dbReference type="ARBA" id="ARBA00022848"/>
    </source>
</evidence>
<dbReference type="GO" id="GO:0005506">
    <property type="term" value="F:iron ion binding"/>
    <property type="evidence" value="ECO:0007669"/>
    <property type="project" value="InterPro"/>
</dbReference>
<evidence type="ECO:0000256" key="1">
    <source>
        <dbReference type="ARBA" id="ARBA00001971"/>
    </source>
</evidence>
<dbReference type="Pfam" id="PF00067">
    <property type="entry name" value="p450"/>
    <property type="match status" value="1"/>
</dbReference>
<dbReference type="InterPro" id="IPR036396">
    <property type="entry name" value="Cyt_P450_sf"/>
</dbReference>
<keyword evidence="15" id="KW-1185">Reference proteome</keyword>
<keyword evidence="13" id="KW-0732">Signal</keyword>
<dbReference type="Proteomes" id="UP000801492">
    <property type="component" value="Unassembled WGS sequence"/>
</dbReference>
<evidence type="ECO:0000256" key="4">
    <source>
        <dbReference type="ARBA" id="ARBA00010617"/>
    </source>
</evidence>
<keyword evidence="6" id="KW-0479">Metal-binding</keyword>
<evidence type="ECO:0000313" key="14">
    <source>
        <dbReference type="EMBL" id="KAF2888287.1"/>
    </source>
</evidence>
<evidence type="ECO:0000256" key="12">
    <source>
        <dbReference type="ARBA" id="ARBA00023136"/>
    </source>
</evidence>
<feature type="signal peptide" evidence="13">
    <location>
        <begin position="1"/>
        <end position="21"/>
    </location>
</feature>
<dbReference type="Gene3D" id="1.10.630.10">
    <property type="entry name" value="Cytochrome P450"/>
    <property type="match status" value="1"/>
</dbReference>
<gene>
    <name evidence="14" type="ORF">ILUMI_17886</name>
</gene>
<dbReference type="SUPFAM" id="SSF48264">
    <property type="entry name" value="Cytochrome P450"/>
    <property type="match status" value="1"/>
</dbReference>
<dbReference type="OrthoDB" id="2789670at2759"/>
<sequence length="231" mass="26997">MWFVIFIIVLALLFYFTGIKPARYWEDRGIPSLKPWPYVGNLAEVLFRKRNAAYVIDETYRAFSENRYCGFYNLNVPSLMLCDPELIKKITVKEFETFPQHRPFLPQDTDPLWSKNLFAMRGGERWQDMRSTLSPSFTSSKMRMMFELMKDCSKQFSNYYLNKNGMVTVEFKDAFTRFANDVIATTAFGVTCNSLENKENEFYIMGKRVATFTGLRGMLFLIHAISPTISK</sequence>
<dbReference type="PANTHER" id="PTHR24292">
    <property type="entry name" value="CYTOCHROME P450"/>
    <property type="match status" value="1"/>
</dbReference>
<keyword evidence="12" id="KW-0472">Membrane</keyword>
<comment type="subcellular location">
    <subcellularLocation>
        <location evidence="3">Endoplasmic reticulum membrane</location>
        <topology evidence="3">Peripheral membrane protein</topology>
    </subcellularLocation>
    <subcellularLocation>
        <location evidence="2">Microsome membrane</location>
        <topology evidence="2">Peripheral membrane protein</topology>
    </subcellularLocation>
</comment>
<dbReference type="GO" id="GO:0016705">
    <property type="term" value="F:oxidoreductase activity, acting on paired donors, with incorporation or reduction of molecular oxygen"/>
    <property type="evidence" value="ECO:0007669"/>
    <property type="project" value="InterPro"/>
</dbReference>
<comment type="caution">
    <text evidence="14">The sequence shown here is derived from an EMBL/GenBank/DDBJ whole genome shotgun (WGS) entry which is preliminary data.</text>
</comment>
<dbReference type="GO" id="GO:0020037">
    <property type="term" value="F:heme binding"/>
    <property type="evidence" value="ECO:0007669"/>
    <property type="project" value="InterPro"/>
</dbReference>
<evidence type="ECO:0000256" key="5">
    <source>
        <dbReference type="ARBA" id="ARBA00022617"/>
    </source>
</evidence>
<dbReference type="PRINTS" id="PR00464">
    <property type="entry name" value="EP450II"/>
</dbReference>
<keyword evidence="7" id="KW-0256">Endoplasmic reticulum</keyword>
<evidence type="ECO:0000256" key="7">
    <source>
        <dbReference type="ARBA" id="ARBA00022824"/>
    </source>
</evidence>
<keyword evidence="10" id="KW-0408">Iron</keyword>
<proteinExistence type="inferred from homology"/>
<dbReference type="GO" id="GO:0005789">
    <property type="term" value="C:endoplasmic reticulum membrane"/>
    <property type="evidence" value="ECO:0007669"/>
    <property type="project" value="UniProtKB-SubCell"/>
</dbReference>
<dbReference type="AlphaFoldDB" id="A0A8K0CN78"/>
<organism evidence="14 15">
    <name type="scientific">Ignelater luminosus</name>
    <name type="common">Cucubano</name>
    <name type="synonym">Pyrophorus luminosus</name>
    <dbReference type="NCBI Taxonomy" id="2038154"/>
    <lineage>
        <taxon>Eukaryota</taxon>
        <taxon>Metazoa</taxon>
        <taxon>Ecdysozoa</taxon>
        <taxon>Arthropoda</taxon>
        <taxon>Hexapoda</taxon>
        <taxon>Insecta</taxon>
        <taxon>Pterygota</taxon>
        <taxon>Neoptera</taxon>
        <taxon>Endopterygota</taxon>
        <taxon>Coleoptera</taxon>
        <taxon>Polyphaga</taxon>
        <taxon>Elateriformia</taxon>
        <taxon>Elateroidea</taxon>
        <taxon>Elateridae</taxon>
        <taxon>Agrypninae</taxon>
        <taxon>Pyrophorini</taxon>
        <taxon>Ignelater</taxon>
    </lineage>
</organism>
<evidence type="ECO:0000256" key="13">
    <source>
        <dbReference type="SAM" id="SignalP"/>
    </source>
</evidence>
<keyword evidence="9" id="KW-0560">Oxidoreductase</keyword>
<dbReference type="InterPro" id="IPR001128">
    <property type="entry name" value="Cyt_P450"/>
</dbReference>
<dbReference type="InterPro" id="IPR050476">
    <property type="entry name" value="Insect_CytP450_Detox"/>
</dbReference>
<evidence type="ECO:0000256" key="2">
    <source>
        <dbReference type="ARBA" id="ARBA00004174"/>
    </source>
</evidence>
<keyword evidence="8" id="KW-0492">Microsome</keyword>
<evidence type="ECO:0000256" key="9">
    <source>
        <dbReference type="ARBA" id="ARBA00023002"/>
    </source>
</evidence>
<keyword evidence="11" id="KW-0503">Monooxygenase</keyword>
<accession>A0A8K0CN78</accession>
<evidence type="ECO:0008006" key="16">
    <source>
        <dbReference type="Google" id="ProtNLM"/>
    </source>
</evidence>
<protein>
    <recommendedName>
        <fullName evidence="16">Cytochrome P450</fullName>
    </recommendedName>
</protein>
<name>A0A8K0CN78_IGNLU</name>
<keyword evidence="5" id="KW-0349">Heme</keyword>
<feature type="non-terminal residue" evidence="14">
    <location>
        <position position="231"/>
    </location>
</feature>